<evidence type="ECO:0000313" key="2">
    <source>
        <dbReference type="EMBL" id="PLR28271.1"/>
    </source>
</evidence>
<dbReference type="InterPro" id="IPR005490">
    <property type="entry name" value="LD_TPept_cat_dom"/>
</dbReference>
<dbReference type="Proteomes" id="UP000234479">
    <property type="component" value="Unassembled WGS sequence"/>
</dbReference>
<dbReference type="OrthoDB" id="9809748at2"/>
<dbReference type="RefSeq" id="WP_101716824.1">
    <property type="nucleotide sequence ID" value="NZ_PJRS01000010.1"/>
</dbReference>
<reference evidence="2 3" key="1">
    <citation type="submission" date="2017-12" db="EMBL/GenBank/DDBJ databases">
        <title>The genome sequence of Caulobacter sp. 410.</title>
        <authorList>
            <person name="Gao J."/>
            <person name="Mao X."/>
            <person name="Sun J."/>
        </authorList>
    </citation>
    <scope>NUCLEOTIDE SEQUENCE [LARGE SCALE GENOMIC DNA]</scope>
    <source>
        <strain evidence="2 3">410</strain>
    </source>
</reference>
<feature type="signal peptide" evidence="1">
    <location>
        <begin position="1"/>
        <end position="20"/>
    </location>
</feature>
<accession>A0A2N5DQE2</accession>
<keyword evidence="1" id="KW-0732">Signal</keyword>
<evidence type="ECO:0000256" key="1">
    <source>
        <dbReference type="SAM" id="SignalP"/>
    </source>
</evidence>
<evidence type="ECO:0000313" key="3">
    <source>
        <dbReference type="Proteomes" id="UP000234479"/>
    </source>
</evidence>
<sequence length="95" mass="9953">MRPVLAALAVLALAGCGATAAQPPAVGGSVDRIVVEKAAHRMSLYAGDRLVRTYSISLGGGGLAPKIREALRSAIHRRAPHLFTDRSPKAAWAIR</sequence>
<organism evidence="2 3">
    <name type="scientific">Caulobacter zeae</name>
    <dbReference type="NCBI Taxonomy" id="2055137"/>
    <lineage>
        <taxon>Bacteria</taxon>
        <taxon>Pseudomonadati</taxon>
        <taxon>Pseudomonadota</taxon>
        <taxon>Alphaproteobacteria</taxon>
        <taxon>Caulobacterales</taxon>
        <taxon>Caulobacteraceae</taxon>
        <taxon>Caulobacter</taxon>
    </lineage>
</organism>
<gene>
    <name evidence="2" type="ORF">SGCZBJ_04510</name>
</gene>
<proteinExistence type="predicted"/>
<dbReference type="GO" id="GO:0016740">
    <property type="term" value="F:transferase activity"/>
    <property type="evidence" value="ECO:0007669"/>
    <property type="project" value="InterPro"/>
</dbReference>
<feature type="chain" id="PRO_5014685099" evidence="1">
    <location>
        <begin position="21"/>
        <end position="95"/>
    </location>
</feature>
<dbReference type="PROSITE" id="PS51257">
    <property type="entry name" value="PROKAR_LIPOPROTEIN"/>
    <property type="match status" value="1"/>
</dbReference>
<dbReference type="CDD" id="cd16913">
    <property type="entry name" value="YkuD_like"/>
    <property type="match status" value="1"/>
</dbReference>
<dbReference type="EMBL" id="PJRS01000010">
    <property type="protein sequence ID" value="PLR28271.1"/>
    <property type="molecule type" value="Genomic_DNA"/>
</dbReference>
<keyword evidence="3" id="KW-1185">Reference proteome</keyword>
<name>A0A2N5DQE2_9CAUL</name>
<dbReference type="AlphaFoldDB" id="A0A2N5DQE2"/>
<protein>
    <submittedName>
        <fullName evidence="2">Uncharacterized protein</fullName>
    </submittedName>
</protein>
<comment type="caution">
    <text evidence="2">The sequence shown here is derived from an EMBL/GenBank/DDBJ whole genome shotgun (WGS) entry which is preliminary data.</text>
</comment>